<evidence type="ECO:0000256" key="1">
    <source>
        <dbReference type="SAM" id="Phobius"/>
    </source>
</evidence>
<reference evidence="2 3" key="1">
    <citation type="submission" date="2016-07" db="EMBL/GenBank/DDBJ databases">
        <authorList>
            <consortium name="Pathogen Informatics"/>
        </authorList>
    </citation>
    <scope>NUCLEOTIDE SEQUENCE [LARGE SCALE GENOMIC DNA]</scope>
</reference>
<keyword evidence="1" id="KW-0812">Transmembrane</keyword>
<dbReference type="AlphaFoldDB" id="A0A1G4H9B2"/>
<evidence type="ECO:0000313" key="3">
    <source>
        <dbReference type="Proteomes" id="UP000305196"/>
    </source>
</evidence>
<dbReference type="InterPro" id="IPR022139">
    <property type="entry name" value="Fam-L/Fam-M-like_plasmodium"/>
</dbReference>
<gene>
    <name evidence="2" type="ORF">PVC01_060005400</name>
</gene>
<name>A0A1G4H9B2_PLAVI</name>
<dbReference type="EMBL" id="LT615261">
    <property type="protein sequence ID" value="SCO71517.1"/>
    <property type="molecule type" value="Genomic_DNA"/>
</dbReference>
<accession>A0A1G4H9B2</accession>
<dbReference type="VEuPathDB" id="PlasmoDB:PVW1_120089100"/>
<keyword evidence="1" id="KW-1133">Transmembrane helix</keyword>
<protein>
    <recommendedName>
        <fullName evidence="4">Variable surface protein Vir35</fullName>
    </recommendedName>
</protein>
<dbReference type="Pfam" id="PF12420">
    <property type="entry name" value="DUF3671"/>
    <property type="match status" value="1"/>
</dbReference>
<keyword evidence="1" id="KW-0472">Membrane</keyword>
<dbReference type="Proteomes" id="UP000305196">
    <property type="component" value="Chromosome 6"/>
</dbReference>
<dbReference type="VEuPathDB" id="PlasmoDB:PVPAM_010014000"/>
<feature type="transmembrane region" description="Helical" evidence="1">
    <location>
        <begin position="165"/>
        <end position="186"/>
    </location>
</feature>
<evidence type="ECO:0008006" key="4">
    <source>
        <dbReference type="Google" id="ProtNLM"/>
    </source>
</evidence>
<organism evidence="2 3">
    <name type="scientific">Plasmodium vivax</name>
    <name type="common">malaria parasite P. vivax</name>
    <dbReference type="NCBI Taxonomy" id="5855"/>
    <lineage>
        <taxon>Eukaryota</taxon>
        <taxon>Sar</taxon>
        <taxon>Alveolata</taxon>
        <taxon>Apicomplexa</taxon>
        <taxon>Aconoidasida</taxon>
        <taxon>Haemosporida</taxon>
        <taxon>Plasmodiidae</taxon>
        <taxon>Plasmodium</taxon>
        <taxon>Plasmodium (Plasmodium)</taxon>
    </lineage>
</organism>
<evidence type="ECO:0000313" key="2">
    <source>
        <dbReference type="EMBL" id="SCO71517.1"/>
    </source>
</evidence>
<dbReference type="VEuPathDB" id="PlasmoDB:PVX_019665"/>
<feature type="transmembrane region" description="Helical" evidence="1">
    <location>
        <begin position="234"/>
        <end position="255"/>
    </location>
</feature>
<proteinExistence type="predicted"/>
<sequence>MELLKNYNIMDRIKIVVLLKFFTYIFLVLNPINNRCSIDKFLELKFNKDRQLNINYNRLLAKHELGKELRYTGLREKLSDNNMDNRKKNIAENVSKCSQIKGIQSNNFDVYMKDYKRRYGEKKGLYKLDCYCEKKLFSKIRYMDEIAHRFKNDNKGFKKFFLRKYGIGLIFFALIPALGIIFPILFGVEGWIEAIFNVCDTDNHYSSDSDTGCSNMHPIIGKHAIDYICLVHKIFSYIMIIVVFVVIIYIFIKFIKYEKLKTGKRKIKIK</sequence>
<dbReference type="VEuPathDB" id="PlasmoDB:PVP01_0101000"/>
<feature type="transmembrane region" description="Helical" evidence="1">
    <location>
        <begin position="12"/>
        <end position="32"/>
    </location>
</feature>